<proteinExistence type="predicted"/>
<protein>
    <recommendedName>
        <fullName evidence="1">SCP2 domain-containing protein</fullName>
    </recommendedName>
</protein>
<evidence type="ECO:0000313" key="3">
    <source>
        <dbReference type="Proteomes" id="UP000012081"/>
    </source>
</evidence>
<dbReference type="Gene3D" id="3.30.1050.10">
    <property type="entry name" value="SCP2 sterol-binding domain"/>
    <property type="match status" value="1"/>
</dbReference>
<dbReference type="EMBL" id="APBN01000001">
    <property type="protein sequence ID" value="EMT54208.1"/>
    <property type="molecule type" value="Genomic_DNA"/>
</dbReference>
<dbReference type="OrthoDB" id="9804656at2"/>
<accession>M8DKR5</accession>
<evidence type="ECO:0000259" key="1">
    <source>
        <dbReference type="Pfam" id="PF02036"/>
    </source>
</evidence>
<sequence length="107" mass="11622">MTVQETMAALADKINANPAGLEGLRAVFHFQLKDSGLFQITFSENAVSVVEGGPDEAACILEMSDSNFIKLVRGELNPTMAFMMGKLKVKGDLGLSLKLQSILQKYQ</sequence>
<keyword evidence="3" id="KW-1185">Reference proteome</keyword>
<dbReference type="RefSeq" id="WP_003385914.1">
    <property type="nucleotide sequence ID" value="NZ_APBN01000001.1"/>
</dbReference>
<dbReference type="PANTHER" id="PTHR10094:SF25">
    <property type="entry name" value="SCP2 STEROL-BINDING DOMAIN-CONTAINING PROTEIN 1"/>
    <property type="match status" value="1"/>
</dbReference>
<reference evidence="2 3" key="1">
    <citation type="submission" date="2013-03" db="EMBL/GenBank/DDBJ databases">
        <title>Assembly of a new bacterial strain Brevibacillus borstelensis AK1.</title>
        <authorList>
            <person name="Rajan I."/>
            <person name="PoliReddy D."/>
            <person name="Sugumar T."/>
            <person name="Rathinam K."/>
            <person name="Alqarawi S."/>
            <person name="Khalil A.B."/>
            <person name="Sivakumar N."/>
        </authorList>
    </citation>
    <scope>NUCLEOTIDE SEQUENCE [LARGE SCALE GENOMIC DNA]</scope>
    <source>
        <strain evidence="2 3">AK1</strain>
    </source>
</reference>
<dbReference type="Proteomes" id="UP000012081">
    <property type="component" value="Unassembled WGS sequence"/>
</dbReference>
<dbReference type="STRING" id="1300222.I532_01340"/>
<gene>
    <name evidence="2" type="ORF">I532_01340</name>
</gene>
<dbReference type="AlphaFoldDB" id="M8DKR5"/>
<dbReference type="GeneID" id="89499362"/>
<feature type="domain" description="SCP2" evidence="1">
    <location>
        <begin position="15"/>
        <end position="104"/>
    </location>
</feature>
<dbReference type="Pfam" id="PF02036">
    <property type="entry name" value="SCP2"/>
    <property type="match status" value="1"/>
</dbReference>
<dbReference type="PANTHER" id="PTHR10094">
    <property type="entry name" value="STEROL CARRIER PROTEIN 2 SCP-2 FAMILY PROTEIN"/>
    <property type="match status" value="1"/>
</dbReference>
<dbReference type="InterPro" id="IPR036527">
    <property type="entry name" value="SCP2_sterol-bd_dom_sf"/>
</dbReference>
<name>M8DKR5_9BACL</name>
<comment type="caution">
    <text evidence="2">The sequence shown here is derived from an EMBL/GenBank/DDBJ whole genome shotgun (WGS) entry which is preliminary data.</text>
</comment>
<dbReference type="SUPFAM" id="SSF55718">
    <property type="entry name" value="SCP-like"/>
    <property type="match status" value="1"/>
</dbReference>
<organism evidence="2 3">
    <name type="scientific">Brevibacillus borstelensis AK1</name>
    <dbReference type="NCBI Taxonomy" id="1300222"/>
    <lineage>
        <taxon>Bacteria</taxon>
        <taxon>Bacillati</taxon>
        <taxon>Bacillota</taxon>
        <taxon>Bacilli</taxon>
        <taxon>Bacillales</taxon>
        <taxon>Paenibacillaceae</taxon>
        <taxon>Brevibacillus</taxon>
    </lineage>
</organism>
<dbReference type="GO" id="GO:0005829">
    <property type="term" value="C:cytosol"/>
    <property type="evidence" value="ECO:0007669"/>
    <property type="project" value="TreeGrafter"/>
</dbReference>
<dbReference type="PATRIC" id="fig|1300222.3.peg.282"/>
<evidence type="ECO:0000313" key="2">
    <source>
        <dbReference type="EMBL" id="EMT54208.1"/>
    </source>
</evidence>
<dbReference type="InterPro" id="IPR003033">
    <property type="entry name" value="SCP2_sterol-bd_dom"/>
</dbReference>